<dbReference type="Proteomes" id="UP000035212">
    <property type="component" value="Chromosome"/>
</dbReference>
<dbReference type="Gene3D" id="1.10.10.10">
    <property type="entry name" value="Winged helix-like DNA-binding domain superfamily/Winged helix DNA-binding domain"/>
    <property type="match status" value="1"/>
</dbReference>
<dbReference type="Pfam" id="PF00126">
    <property type="entry name" value="HTH_1"/>
    <property type="match status" value="1"/>
</dbReference>
<sequence>MDQRPQGTHASLSTRNQRVRYDITSLDLFITVAEERNLTHAARRRHLAVSAISKRISELEAQVGSSLLIRNARGVDLTPAGQSLLFYARQVKQTLEQLDHELGDYATGVKGHVRIHAITSALSQFLPDDVSRFVALYPQIKFDIEERVGSAVIRAVADGRADLGIIAAQTPAQGLETLPYRDDELTLVVPGGHPLAARESVRFKQVLAHEFVGPHLESSMHTLLTDEAQKLGRALKLRIRISSFDCMCRMVSTGLGLAVLPRSVINQYLRSHRLKAVTLDEPWARRSLLLVCKKYDTASPTLKALIEHLSHRHDTRAFSDRER</sequence>
<dbReference type="AlphaFoldDB" id="A0A0G3GMY2"/>
<feature type="domain" description="HTH lysR-type" evidence="5">
    <location>
        <begin position="21"/>
        <end position="78"/>
    </location>
</feature>
<dbReference type="SUPFAM" id="SSF53850">
    <property type="entry name" value="Periplasmic binding protein-like II"/>
    <property type="match status" value="1"/>
</dbReference>
<comment type="similarity">
    <text evidence="1">Belongs to the LysR transcriptional regulatory family.</text>
</comment>
<dbReference type="InterPro" id="IPR000847">
    <property type="entry name" value="LysR_HTH_N"/>
</dbReference>
<proteinExistence type="inferred from homology"/>
<gene>
    <name evidence="6" type="ORF">VM99_23590</name>
</gene>
<keyword evidence="4" id="KW-0804">Transcription</keyword>
<accession>A0A0G3GMY2</accession>
<dbReference type="InterPro" id="IPR036388">
    <property type="entry name" value="WH-like_DNA-bd_sf"/>
</dbReference>
<dbReference type="InterPro" id="IPR005119">
    <property type="entry name" value="LysR_subst-bd"/>
</dbReference>
<evidence type="ECO:0000259" key="5">
    <source>
        <dbReference type="PROSITE" id="PS50931"/>
    </source>
</evidence>
<dbReference type="PANTHER" id="PTHR30419:SF2">
    <property type="entry name" value="LYSR FAMILY TRANSCRIPTIONAL REGULATOR"/>
    <property type="match status" value="1"/>
</dbReference>
<evidence type="ECO:0000313" key="6">
    <source>
        <dbReference type="EMBL" id="AKK00908.1"/>
    </source>
</evidence>
<dbReference type="GO" id="GO:0005829">
    <property type="term" value="C:cytosol"/>
    <property type="evidence" value="ECO:0007669"/>
    <property type="project" value="TreeGrafter"/>
</dbReference>
<dbReference type="GO" id="GO:0003700">
    <property type="term" value="F:DNA-binding transcription factor activity"/>
    <property type="evidence" value="ECO:0007669"/>
    <property type="project" value="InterPro"/>
</dbReference>
<evidence type="ECO:0000256" key="2">
    <source>
        <dbReference type="ARBA" id="ARBA00023015"/>
    </source>
</evidence>
<dbReference type="EMBL" id="CP011020">
    <property type="protein sequence ID" value="AKK00908.1"/>
    <property type="molecule type" value="Genomic_DNA"/>
</dbReference>
<name>A0A0G3GMY2_9PSED</name>
<evidence type="ECO:0000313" key="7">
    <source>
        <dbReference type="Proteomes" id="UP000035212"/>
    </source>
</evidence>
<keyword evidence="2" id="KW-0805">Transcription regulation</keyword>
<dbReference type="FunFam" id="1.10.10.10:FF:000001">
    <property type="entry name" value="LysR family transcriptional regulator"/>
    <property type="match status" value="1"/>
</dbReference>
<dbReference type="InterPro" id="IPR036390">
    <property type="entry name" value="WH_DNA-bd_sf"/>
</dbReference>
<dbReference type="SUPFAM" id="SSF46785">
    <property type="entry name" value="Winged helix' DNA-binding domain"/>
    <property type="match status" value="1"/>
</dbReference>
<reference evidence="6 7" key="1">
    <citation type="journal article" date="2015" name="Stand. Genomic Sci.">
        <title>Complete genome of Pseudomonas chlororaphis strain UFB2, a soil bacterium with antibacterial activity against bacterial canker pathogen of tomato.</title>
        <authorList>
            <person name="Deng P."/>
            <person name="Wang X."/>
            <person name="Baird S.M."/>
            <person name="Lu S.E."/>
        </authorList>
    </citation>
    <scope>NUCLEOTIDE SEQUENCE [LARGE SCALE GENOMIC DNA]</scope>
    <source>
        <strain evidence="6 7">UFB2</strain>
    </source>
</reference>
<dbReference type="Gene3D" id="3.40.190.290">
    <property type="match status" value="1"/>
</dbReference>
<dbReference type="PATRIC" id="fig|587753.11.peg.4839"/>
<dbReference type="CDD" id="cd08421">
    <property type="entry name" value="PBP2_LTTR_like_1"/>
    <property type="match status" value="1"/>
</dbReference>
<dbReference type="PROSITE" id="PS50931">
    <property type="entry name" value="HTH_LYSR"/>
    <property type="match status" value="1"/>
</dbReference>
<evidence type="ECO:0000256" key="1">
    <source>
        <dbReference type="ARBA" id="ARBA00009437"/>
    </source>
</evidence>
<dbReference type="InterPro" id="IPR050950">
    <property type="entry name" value="HTH-type_LysR_regulators"/>
</dbReference>
<dbReference type="PANTHER" id="PTHR30419">
    <property type="entry name" value="HTH-TYPE TRANSCRIPTIONAL REGULATOR YBHD"/>
    <property type="match status" value="1"/>
</dbReference>
<dbReference type="GO" id="GO:0003677">
    <property type="term" value="F:DNA binding"/>
    <property type="evidence" value="ECO:0007669"/>
    <property type="project" value="UniProtKB-KW"/>
</dbReference>
<evidence type="ECO:0000256" key="3">
    <source>
        <dbReference type="ARBA" id="ARBA00023125"/>
    </source>
</evidence>
<protein>
    <submittedName>
        <fullName evidence="6">Transcriptional regulator</fullName>
    </submittedName>
</protein>
<evidence type="ECO:0000256" key="4">
    <source>
        <dbReference type="ARBA" id="ARBA00023163"/>
    </source>
</evidence>
<dbReference type="Pfam" id="PF03466">
    <property type="entry name" value="LysR_substrate"/>
    <property type="match status" value="1"/>
</dbReference>
<keyword evidence="3" id="KW-0238">DNA-binding</keyword>
<reference evidence="7" key="2">
    <citation type="submission" date="2015-03" db="EMBL/GenBank/DDBJ databases">
        <authorList>
            <person name="Deng P."/>
            <person name="Lu S."/>
        </authorList>
    </citation>
    <scope>NUCLEOTIDE SEQUENCE [LARGE SCALE GENOMIC DNA]</scope>
    <source>
        <strain evidence="7">UFB2</strain>
    </source>
</reference>
<organism evidence="6 7">
    <name type="scientific">Pseudomonas chlororaphis</name>
    <dbReference type="NCBI Taxonomy" id="587753"/>
    <lineage>
        <taxon>Bacteria</taxon>
        <taxon>Pseudomonadati</taxon>
        <taxon>Pseudomonadota</taxon>
        <taxon>Gammaproteobacteria</taxon>
        <taxon>Pseudomonadales</taxon>
        <taxon>Pseudomonadaceae</taxon>
        <taxon>Pseudomonas</taxon>
    </lineage>
</organism>